<dbReference type="GO" id="GO:0009103">
    <property type="term" value="P:lipopolysaccharide biosynthetic process"/>
    <property type="evidence" value="ECO:0007669"/>
    <property type="project" value="TreeGrafter"/>
</dbReference>
<evidence type="ECO:0000313" key="5">
    <source>
        <dbReference type="Proteomes" id="UP000653127"/>
    </source>
</evidence>
<dbReference type="EMBL" id="JACRST010000009">
    <property type="protein sequence ID" value="MBC8546743.1"/>
    <property type="molecule type" value="Genomic_DNA"/>
</dbReference>
<dbReference type="CDD" id="cd03794">
    <property type="entry name" value="GT4_WbuB-like"/>
    <property type="match status" value="1"/>
</dbReference>
<dbReference type="Gene3D" id="3.40.50.2000">
    <property type="entry name" value="Glycogen Phosphorylase B"/>
    <property type="match status" value="2"/>
</dbReference>
<dbReference type="Proteomes" id="UP000653127">
    <property type="component" value="Unassembled WGS sequence"/>
</dbReference>
<keyword evidence="5" id="KW-1185">Reference proteome</keyword>
<comment type="caution">
    <text evidence="4">The sequence shown here is derived from an EMBL/GenBank/DDBJ whole genome shotgun (WGS) entry which is preliminary data.</text>
</comment>
<keyword evidence="1" id="KW-0808">Transferase</keyword>
<sequence length="431" mass="48910">MNILLIDHYAGSPRMGMEYRPYYLAREWGKLGHNVTIVAADYSHLRQKNPTISEPTCEKVIEQVRYLLVKTPVYEENDHHRYRNVYRFVETLWRSADELAKRYQPDLVIASSTYPLDIYPARRIAVAAHARLVYEVHDIHPDSYIEIYGYSPRHPVMLALRHAVKYAYRHADHVISILPRADLHMKELGFSADHYTYIPNGIEPEDAPHKQPQRQIDLITRYHDKGYFLVLYLGGFAPANALDELVESARQADRDVMYLFVGSGLHKAPLKRYAKQHNLCNILWLDAVDKDQVQSILPLADCLYIGALPLEVYRYGVGMNKLYDYMYSGRPIICAMNVPHNPVESARCGIVTPDNAPEEITAAIGKLKAMSPAERDAMGARGRAYVLEHHLYGVLAQRFLDAVAPPAGETSEKTGSDATEPEIQKGPGTPE</sequence>
<evidence type="ECO:0000313" key="4">
    <source>
        <dbReference type="EMBL" id="MBC8546743.1"/>
    </source>
</evidence>
<evidence type="ECO:0000256" key="1">
    <source>
        <dbReference type="ARBA" id="ARBA00022679"/>
    </source>
</evidence>
<dbReference type="SUPFAM" id="SSF53756">
    <property type="entry name" value="UDP-Glycosyltransferase/glycogen phosphorylase"/>
    <property type="match status" value="1"/>
</dbReference>
<protein>
    <submittedName>
        <fullName evidence="4">Glycosyltransferase family 4 protein</fullName>
    </submittedName>
</protein>
<dbReference type="PANTHER" id="PTHR46401:SF2">
    <property type="entry name" value="GLYCOSYLTRANSFERASE WBBK-RELATED"/>
    <property type="match status" value="1"/>
</dbReference>
<name>A0A926DWM6_9FIRM</name>
<organism evidence="4 5">
    <name type="scientific">Ligaoa zhengdingensis</name>
    <dbReference type="NCBI Taxonomy" id="2763658"/>
    <lineage>
        <taxon>Bacteria</taxon>
        <taxon>Bacillati</taxon>
        <taxon>Bacillota</taxon>
        <taxon>Clostridia</taxon>
        <taxon>Eubacteriales</taxon>
        <taxon>Oscillospiraceae</taxon>
        <taxon>Ligaoa</taxon>
    </lineage>
</organism>
<feature type="region of interest" description="Disordered" evidence="2">
    <location>
        <begin position="405"/>
        <end position="431"/>
    </location>
</feature>
<dbReference type="PANTHER" id="PTHR46401">
    <property type="entry name" value="GLYCOSYLTRANSFERASE WBBK-RELATED"/>
    <property type="match status" value="1"/>
</dbReference>
<dbReference type="Pfam" id="PF13692">
    <property type="entry name" value="Glyco_trans_1_4"/>
    <property type="match status" value="1"/>
</dbReference>
<dbReference type="GO" id="GO:0016757">
    <property type="term" value="F:glycosyltransferase activity"/>
    <property type="evidence" value="ECO:0007669"/>
    <property type="project" value="TreeGrafter"/>
</dbReference>
<dbReference type="AlphaFoldDB" id="A0A926DWM6"/>
<proteinExistence type="predicted"/>
<feature type="domain" description="Glycosyltransferase subfamily 4-like N-terminal" evidence="3">
    <location>
        <begin position="16"/>
        <end position="201"/>
    </location>
</feature>
<dbReference type="InterPro" id="IPR028098">
    <property type="entry name" value="Glyco_trans_4-like_N"/>
</dbReference>
<evidence type="ECO:0000259" key="3">
    <source>
        <dbReference type="Pfam" id="PF13579"/>
    </source>
</evidence>
<reference evidence="4" key="1">
    <citation type="submission" date="2020-08" db="EMBL/GenBank/DDBJ databases">
        <title>Genome public.</title>
        <authorList>
            <person name="Liu C."/>
            <person name="Sun Q."/>
        </authorList>
    </citation>
    <scope>NUCLEOTIDE SEQUENCE</scope>
    <source>
        <strain evidence="4">NSJ-31</strain>
    </source>
</reference>
<accession>A0A926DWM6</accession>
<gene>
    <name evidence="4" type="ORF">H8711_07320</name>
</gene>
<dbReference type="Pfam" id="PF13579">
    <property type="entry name" value="Glyco_trans_4_4"/>
    <property type="match status" value="1"/>
</dbReference>
<dbReference type="RefSeq" id="WP_249282821.1">
    <property type="nucleotide sequence ID" value="NZ_JACRST010000009.1"/>
</dbReference>
<evidence type="ECO:0000256" key="2">
    <source>
        <dbReference type="SAM" id="MobiDB-lite"/>
    </source>
</evidence>